<dbReference type="GeneID" id="79412934"/>
<dbReference type="EMBL" id="OP882271">
    <property type="protein sequence ID" value="WAX22376.1"/>
    <property type="molecule type" value="Genomic_DNA"/>
</dbReference>
<protein>
    <submittedName>
        <fullName evidence="1">Uncharacterized protein</fullName>
    </submittedName>
</protein>
<accession>A0AAF0AEZ0</accession>
<reference evidence="1" key="1">
    <citation type="submission" date="2022-11" db="EMBL/GenBank/DDBJ databases">
        <authorList>
            <person name="Jaryenneh J.D."/>
            <person name="Schoeniger J.S."/>
            <person name="Mageeney C.M."/>
        </authorList>
    </citation>
    <scope>NUCLEOTIDE SEQUENCE</scope>
</reference>
<dbReference type="KEGG" id="vg:79412934"/>
<proteinExistence type="predicted"/>
<evidence type="ECO:0000313" key="1">
    <source>
        <dbReference type="EMBL" id="WAX22376.1"/>
    </source>
</evidence>
<sequence length="82" mass="9607">MMALFGFAHWTVRFHDWTSHKAWPRKARQVRYGVGPIRITTNAFTMERVSHTWRYLGVPFVVTAIPMDNGLTQYKIEALKNV</sequence>
<dbReference type="Proteomes" id="UP001211688">
    <property type="component" value="Segment"/>
</dbReference>
<organism evidence="1 2">
    <name type="scientific">Pseudomonas phage MiCath</name>
    <dbReference type="NCBI Taxonomy" id="3003729"/>
    <lineage>
        <taxon>Viruses</taxon>
        <taxon>Duplodnaviria</taxon>
        <taxon>Heunggongvirae</taxon>
        <taxon>Uroviricota</taxon>
        <taxon>Caudoviricetes</taxon>
        <taxon>Queuovirinae</taxon>
        <taxon>Micathvirus</taxon>
        <taxon>Micathvirus micath</taxon>
    </lineage>
</organism>
<dbReference type="RefSeq" id="YP_010719794.1">
    <property type="nucleotide sequence ID" value="NC_072502.1"/>
</dbReference>
<name>A0AAF0AEZ0_9CAUD</name>
<keyword evidence="2" id="KW-1185">Reference proteome</keyword>
<evidence type="ECO:0000313" key="2">
    <source>
        <dbReference type="Proteomes" id="UP001211688"/>
    </source>
</evidence>